<evidence type="ECO:0000313" key="2">
    <source>
        <dbReference type="EMBL" id="GEN97247.1"/>
    </source>
</evidence>
<proteinExistence type="predicted"/>
<accession>A0A512AC45</accession>
<dbReference type="Pfam" id="PF13508">
    <property type="entry name" value="Acetyltransf_7"/>
    <property type="match status" value="1"/>
</dbReference>
<evidence type="ECO:0000259" key="1">
    <source>
        <dbReference type="PROSITE" id="PS51186"/>
    </source>
</evidence>
<organism evidence="2 3">
    <name type="scientific">Streptococcus cristatus</name>
    <dbReference type="NCBI Taxonomy" id="45634"/>
    <lineage>
        <taxon>Bacteria</taxon>
        <taxon>Bacillati</taxon>
        <taxon>Bacillota</taxon>
        <taxon>Bacilli</taxon>
        <taxon>Lactobacillales</taxon>
        <taxon>Streptococcaceae</taxon>
        <taxon>Streptococcus</taxon>
    </lineage>
</organism>
<name>A0A512AC45_STRCR</name>
<dbReference type="AlphaFoldDB" id="A0A512AC45"/>
<dbReference type="GO" id="GO:0016747">
    <property type="term" value="F:acyltransferase activity, transferring groups other than amino-acyl groups"/>
    <property type="evidence" value="ECO:0007669"/>
    <property type="project" value="InterPro"/>
</dbReference>
<dbReference type="InterPro" id="IPR016181">
    <property type="entry name" value="Acyl_CoA_acyltransferase"/>
</dbReference>
<dbReference type="InterPro" id="IPR000182">
    <property type="entry name" value="GNAT_dom"/>
</dbReference>
<feature type="domain" description="N-acetyltransferase" evidence="1">
    <location>
        <begin position="7"/>
        <end position="153"/>
    </location>
</feature>
<keyword evidence="2" id="KW-0808">Transferase</keyword>
<dbReference type="EMBL" id="BJYQ01000070">
    <property type="protein sequence ID" value="GEN97247.1"/>
    <property type="molecule type" value="Genomic_DNA"/>
</dbReference>
<dbReference type="PROSITE" id="PS51186">
    <property type="entry name" value="GNAT"/>
    <property type="match status" value="1"/>
</dbReference>
<dbReference type="SUPFAM" id="SSF55729">
    <property type="entry name" value="Acyl-CoA N-acyltransferases (Nat)"/>
    <property type="match status" value="1"/>
</dbReference>
<dbReference type="Gene3D" id="3.40.630.30">
    <property type="match status" value="1"/>
</dbReference>
<evidence type="ECO:0000313" key="3">
    <source>
        <dbReference type="Proteomes" id="UP000321868"/>
    </source>
</evidence>
<gene>
    <name evidence="2" type="ORF">SOL01_11210</name>
</gene>
<dbReference type="OrthoDB" id="9783470at2"/>
<protein>
    <submittedName>
        <fullName evidence="2">N-acetyltransferase</fullName>
    </submittedName>
</protein>
<reference evidence="2 3" key="1">
    <citation type="submission" date="2019-07" db="EMBL/GenBank/DDBJ databases">
        <title>Whole genome shotgun sequence of Streptococcus oligofermentans NBRC 106105.</title>
        <authorList>
            <person name="Hosoyama A."/>
            <person name="Uohara A."/>
            <person name="Ohji S."/>
            <person name="Ichikawa N."/>
        </authorList>
    </citation>
    <scope>NUCLEOTIDE SEQUENCE [LARGE SCALE GENOMIC DNA]</scope>
    <source>
        <strain evidence="2 3">NBRC 106105</strain>
    </source>
</reference>
<dbReference type="CDD" id="cd04301">
    <property type="entry name" value="NAT_SF"/>
    <property type="match status" value="1"/>
</dbReference>
<dbReference type="RefSeq" id="WP_015605595.1">
    <property type="nucleotide sequence ID" value="NZ_BJYQ01000070.1"/>
</dbReference>
<dbReference type="Proteomes" id="UP000321868">
    <property type="component" value="Unassembled WGS sequence"/>
</dbReference>
<comment type="caution">
    <text evidence="2">The sequence shown here is derived from an EMBL/GenBank/DDBJ whole genome shotgun (WGS) entry which is preliminary data.</text>
</comment>
<sequence length="160" mass="18082">MIQVTEITNRSQKSALATAVLADLPEWFGIPESTRAYIETAENLQVWGAYDGNQAVGFISLSYSSEDCAEIDCLAVKKCYHRLGIGSRLLGVLENAARQKASYLQVKTVAPGHYRTYDRTNAFYQSQGFKKLEIFPELWDKSNPCLIWVKKLNSEAYFQI</sequence>